<dbReference type="Proteomes" id="UP000178710">
    <property type="component" value="Unassembled WGS sequence"/>
</dbReference>
<evidence type="ECO:0000313" key="8">
    <source>
        <dbReference type="EMBL" id="OHA01127.1"/>
    </source>
</evidence>
<feature type="binding site" evidence="6">
    <location>
        <position position="395"/>
    </location>
    <ligand>
        <name>L-aspartate</name>
        <dbReference type="ChEBI" id="CHEBI:29991"/>
    </ligand>
</feature>
<dbReference type="SUPFAM" id="SSF55681">
    <property type="entry name" value="Class II aaRS and biotin synthetases"/>
    <property type="match status" value="1"/>
</dbReference>
<dbReference type="AlphaFoldDB" id="A0A1G2KP04"/>
<keyword evidence="4 6" id="KW-0648">Protein biosynthesis</keyword>
<dbReference type="HAMAP" id="MF_00044">
    <property type="entry name" value="Asp_tRNA_synth_type1"/>
    <property type="match status" value="1"/>
</dbReference>
<dbReference type="Pfam" id="PF00152">
    <property type="entry name" value="tRNA-synt_2"/>
    <property type="match status" value="1"/>
</dbReference>
<feature type="region of interest" description="Aspartate" evidence="6">
    <location>
        <begin position="227"/>
        <end position="230"/>
    </location>
</feature>
<dbReference type="PRINTS" id="PR01042">
    <property type="entry name" value="TRNASYNTHASP"/>
</dbReference>
<evidence type="ECO:0000256" key="2">
    <source>
        <dbReference type="ARBA" id="ARBA00022741"/>
    </source>
</evidence>
<dbReference type="InterPro" id="IPR004365">
    <property type="entry name" value="NA-bd_OB_tRNA"/>
</dbReference>
<accession>A0A1G2KP04</accession>
<feature type="domain" description="Aminoacyl-transfer RNA synthetases class-II family profile" evidence="7">
    <location>
        <begin position="170"/>
        <end position="461"/>
    </location>
</feature>
<gene>
    <name evidence="6" type="primary">aspS</name>
    <name evidence="8" type="ORF">A3C12_02410</name>
</gene>
<dbReference type="SUPFAM" id="SSF50249">
    <property type="entry name" value="Nucleic acid-binding proteins"/>
    <property type="match status" value="1"/>
</dbReference>
<dbReference type="EC" id="6.1.1.23" evidence="6"/>
<dbReference type="InterPro" id="IPR004524">
    <property type="entry name" value="Asp-tRNA-ligase_1"/>
</dbReference>
<comment type="similarity">
    <text evidence="6">Belongs to the class-II aminoacyl-tRNA synthetase family. Type 1 subfamily.</text>
</comment>
<evidence type="ECO:0000313" key="9">
    <source>
        <dbReference type="Proteomes" id="UP000178710"/>
    </source>
</evidence>
<dbReference type="PANTHER" id="PTHR22594:SF5">
    <property type="entry name" value="ASPARTATE--TRNA LIGASE, MITOCHONDRIAL"/>
    <property type="match status" value="1"/>
</dbReference>
<comment type="caution">
    <text evidence="8">The sequence shown here is derived from an EMBL/GenBank/DDBJ whole genome shotgun (WGS) entry which is preliminary data.</text>
</comment>
<dbReference type="GO" id="GO:0004815">
    <property type="term" value="F:aspartate-tRNA ligase activity"/>
    <property type="evidence" value="ECO:0007669"/>
    <property type="project" value="UniProtKB-UniRule"/>
</dbReference>
<dbReference type="GO" id="GO:0005524">
    <property type="term" value="F:ATP binding"/>
    <property type="evidence" value="ECO:0007669"/>
    <property type="project" value="UniProtKB-UniRule"/>
</dbReference>
<dbReference type="GO" id="GO:0003676">
    <property type="term" value="F:nucleic acid binding"/>
    <property type="evidence" value="ECO:0007669"/>
    <property type="project" value="InterPro"/>
</dbReference>
<evidence type="ECO:0000256" key="1">
    <source>
        <dbReference type="ARBA" id="ARBA00022598"/>
    </source>
</evidence>
<name>A0A1G2KP04_9BACT</name>
<comment type="subunit">
    <text evidence="6">Homodimer.</text>
</comment>
<feature type="site" description="Important for tRNA non-discrimination" evidence="6">
    <location>
        <position position="24"/>
    </location>
</feature>
<dbReference type="GO" id="GO:0050560">
    <property type="term" value="F:aspartate-tRNA(Asn) ligase activity"/>
    <property type="evidence" value="ECO:0007669"/>
    <property type="project" value="UniProtKB-EC"/>
</dbReference>
<keyword evidence="1 6" id="KW-0436">Ligase</keyword>
<dbReference type="Gene3D" id="2.40.50.140">
    <property type="entry name" value="Nucleic acid-binding proteins"/>
    <property type="match status" value="1"/>
</dbReference>
<feature type="binding site" evidence="6">
    <location>
        <begin position="249"/>
        <end position="251"/>
    </location>
    <ligand>
        <name>ATP</name>
        <dbReference type="ChEBI" id="CHEBI:30616"/>
    </ligand>
</feature>
<evidence type="ECO:0000259" key="7">
    <source>
        <dbReference type="PROSITE" id="PS50862"/>
    </source>
</evidence>
<proteinExistence type="inferred from homology"/>
<keyword evidence="6" id="KW-0963">Cytoplasm</keyword>
<evidence type="ECO:0000256" key="4">
    <source>
        <dbReference type="ARBA" id="ARBA00022917"/>
    </source>
</evidence>
<dbReference type="Gene3D" id="3.30.930.10">
    <property type="entry name" value="Bira Bifunctional Protein, Domain 2"/>
    <property type="match status" value="1"/>
</dbReference>
<dbReference type="InterPro" id="IPR006195">
    <property type="entry name" value="aa-tRNA-synth_II"/>
</dbReference>
<keyword evidence="5 6" id="KW-0030">Aminoacyl-tRNA synthetase</keyword>
<dbReference type="InterPro" id="IPR047089">
    <property type="entry name" value="Asp-tRNA-ligase_1_N"/>
</dbReference>
<sequence length="487" mass="55118">MRECFSLVGKQVKVAGWVAARRDHGKIIFIDLRDQSGMLQVVFTPLQPDVSGLQVGEESGIQKINEKPQPLGRVVTGLTPAIKETYEIASGLRDEWVVLIEGTIAERPKGMQNPESPNGTIELQAESLTVLNPANTPPFPVTGDGKDIEEELRLKYRYLDLRRPRLQENLRMRNEVTLFMRNWLKVRDFIEVETPILTKGTPEGAREFLVPSRIYPGKFYVLPQSPQQYKQLLMVAGLERYFQIARCFRDEDQRGDRQPEFTQLDVEMSFVSQEEVLQLGEELFTEMTRALFPEKHLTFEPWPRLTYKEAMERYGTDKPDLRKNTADQNELAFAFVVDFPMFEKGVDGALQPSHHPFTTPNPEDLAKLDSDPLSVRAWSYDIVLNGFEVSSGSIRIHNRTLQEKIFAILGLTPEKTKEKFGHILEAFEYGAPPHGGFAPGIDRIAMILAGEGSISEVIAFPKTGTARDPMMGSPSTIEPKQLRELGL</sequence>
<feature type="binding site" evidence="6">
    <location>
        <position position="388"/>
    </location>
    <ligand>
        <name>ATP</name>
        <dbReference type="ChEBI" id="CHEBI:30616"/>
    </ligand>
</feature>
<evidence type="ECO:0000256" key="6">
    <source>
        <dbReference type="HAMAP-Rule" id="MF_00044"/>
    </source>
</evidence>
<evidence type="ECO:0000256" key="3">
    <source>
        <dbReference type="ARBA" id="ARBA00022840"/>
    </source>
</evidence>
<reference evidence="8 9" key="1">
    <citation type="journal article" date="2016" name="Nat. Commun.">
        <title>Thousands of microbial genomes shed light on interconnected biogeochemical processes in an aquifer system.</title>
        <authorList>
            <person name="Anantharaman K."/>
            <person name="Brown C.T."/>
            <person name="Hug L.A."/>
            <person name="Sharon I."/>
            <person name="Castelle C.J."/>
            <person name="Probst A.J."/>
            <person name="Thomas B.C."/>
            <person name="Singh A."/>
            <person name="Wilkins M.J."/>
            <person name="Karaoz U."/>
            <person name="Brodie E.L."/>
            <person name="Williams K.H."/>
            <person name="Hubbard S.S."/>
            <person name="Banfield J.F."/>
        </authorList>
    </citation>
    <scope>NUCLEOTIDE SEQUENCE [LARGE SCALE GENOMIC DNA]</scope>
</reference>
<feature type="site" description="Important for tRNA non-discrimination" evidence="6">
    <location>
        <position position="110"/>
    </location>
</feature>
<feature type="binding site" evidence="6">
    <location>
        <position position="354"/>
    </location>
    <ligand>
        <name>L-aspartate</name>
        <dbReference type="ChEBI" id="CHEBI:29991"/>
    </ligand>
</feature>
<feature type="binding site" evidence="6">
    <location>
        <begin position="440"/>
        <end position="443"/>
    </location>
    <ligand>
        <name>ATP</name>
        <dbReference type="ChEBI" id="CHEBI:30616"/>
    </ligand>
</feature>
<organism evidence="8 9">
    <name type="scientific">Candidatus Sungbacteria bacterium RIFCSPHIGHO2_02_FULL_49_20</name>
    <dbReference type="NCBI Taxonomy" id="1802272"/>
    <lineage>
        <taxon>Bacteria</taxon>
        <taxon>Candidatus Sungiibacteriota</taxon>
    </lineage>
</organism>
<comment type="function">
    <text evidence="6">Aspartyl-tRNA synthetase with relaxed tRNA specificity since it is able to aspartylate not only its cognate tRNA(Asp) but also tRNA(Asn). Reaction proceeds in two steps: L-aspartate is first activated by ATP to form Asp-AMP and then transferred to the acceptor end of tRNA(Asp/Asn).</text>
</comment>
<feature type="binding site" evidence="6">
    <location>
        <position position="249"/>
    </location>
    <ligand>
        <name>L-aspartate</name>
        <dbReference type="ChEBI" id="CHEBI:29991"/>
    </ligand>
</feature>
<feature type="binding site" evidence="6">
    <location>
        <position position="203"/>
    </location>
    <ligand>
        <name>L-aspartate</name>
        <dbReference type="ChEBI" id="CHEBI:29991"/>
    </ligand>
</feature>
<dbReference type="PANTHER" id="PTHR22594">
    <property type="entry name" value="ASPARTYL/LYSYL-TRNA SYNTHETASE"/>
    <property type="match status" value="1"/>
</dbReference>
<dbReference type="GO" id="GO:0005737">
    <property type="term" value="C:cytoplasm"/>
    <property type="evidence" value="ECO:0007669"/>
    <property type="project" value="UniProtKB-SubCell"/>
</dbReference>
<keyword evidence="3 6" id="KW-0067">ATP-binding</keyword>
<keyword evidence="2 6" id="KW-0547">Nucleotide-binding</keyword>
<dbReference type="EMBL" id="MHQK01000035">
    <property type="protein sequence ID" value="OHA01127.1"/>
    <property type="molecule type" value="Genomic_DNA"/>
</dbReference>
<dbReference type="Pfam" id="PF01336">
    <property type="entry name" value="tRNA_anti-codon"/>
    <property type="match status" value="1"/>
</dbReference>
<protein>
    <recommendedName>
        <fullName evidence="6">Aspartate--tRNA(Asp/Asn) ligase</fullName>
        <ecNumber evidence="6">6.1.1.23</ecNumber>
    </recommendedName>
    <alternativeName>
        <fullName evidence="6">Aspartyl-tRNA synthetase</fullName>
        <shortName evidence="6">AspRS</shortName>
    </alternativeName>
    <alternativeName>
        <fullName evidence="6">Non-discriminating aspartyl-tRNA synthetase</fullName>
        <shortName evidence="6">ND-AspRS</shortName>
    </alternativeName>
</protein>
<dbReference type="InterPro" id="IPR045864">
    <property type="entry name" value="aa-tRNA-synth_II/BPL/LPL"/>
</dbReference>
<dbReference type="CDD" id="cd00777">
    <property type="entry name" value="AspRS_core"/>
    <property type="match status" value="1"/>
</dbReference>
<comment type="catalytic activity">
    <reaction evidence="6">
        <text>tRNA(Asx) + L-aspartate + ATP = L-aspartyl-tRNA(Asx) + AMP + diphosphate</text>
        <dbReference type="Rhea" id="RHEA:18349"/>
        <dbReference type="Rhea" id="RHEA-COMP:9710"/>
        <dbReference type="Rhea" id="RHEA-COMP:9711"/>
        <dbReference type="ChEBI" id="CHEBI:29991"/>
        <dbReference type="ChEBI" id="CHEBI:30616"/>
        <dbReference type="ChEBI" id="CHEBI:33019"/>
        <dbReference type="ChEBI" id="CHEBI:78442"/>
        <dbReference type="ChEBI" id="CHEBI:78516"/>
        <dbReference type="ChEBI" id="CHEBI:456215"/>
        <dbReference type="EC" id="6.1.1.23"/>
    </reaction>
</comment>
<dbReference type="GO" id="GO:0006422">
    <property type="term" value="P:aspartyl-tRNA aminoacylation"/>
    <property type="evidence" value="ECO:0007669"/>
    <property type="project" value="UniProtKB-UniRule"/>
</dbReference>
<dbReference type="PROSITE" id="PS50862">
    <property type="entry name" value="AA_TRNA_LIGASE_II"/>
    <property type="match status" value="1"/>
</dbReference>
<dbReference type="InterPro" id="IPR004364">
    <property type="entry name" value="Aa-tRNA-synt_II"/>
</dbReference>
<dbReference type="InterPro" id="IPR002312">
    <property type="entry name" value="Asp/Asn-tRNA-synth_IIb"/>
</dbReference>
<evidence type="ECO:0000256" key="5">
    <source>
        <dbReference type="ARBA" id="ARBA00023146"/>
    </source>
</evidence>
<dbReference type="InterPro" id="IPR012340">
    <property type="entry name" value="NA-bd_OB-fold"/>
</dbReference>
<feature type="binding site" evidence="6">
    <location>
        <position position="258"/>
    </location>
    <ligand>
        <name>ATP</name>
        <dbReference type="ChEBI" id="CHEBI:30616"/>
    </ligand>
</feature>
<dbReference type="InterPro" id="IPR047090">
    <property type="entry name" value="AspRS_core"/>
</dbReference>
<comment type="subcellular location">
    <subcellularLocation>
        <location evidence="6">Cytoplasm</location>
    </subcellularLocation>
</comment>
<dbReference type="CDD" id="cd04317">
    <property type="entry name" value="EcAspRS_like_N"/>
    <property type="match status" value="1"/>
</dbReference>